<evidence type="ECO:0000313" key="1">
    <source>
        <dbReference type="EMBL" id="KAI3728003.1"/>
    </source>
</evidence>
<accession>A0ACB9C184</accession>
<organism evidence="1 2">
    <name type="scientific">Arctium lappa</name>
    <name type="common">Greater burdock</name>
    <name type="synonym">Lappa major</name>
    <dbReference type="NCBI Taxonomy" id="4217"/>
    <lineage>
        <taxon>Eukaryota</taxon>
        <taxon>Viridiplantae</taxon>
        <taxon>Streptophyta</taxon>
        <taxon>Embryophyta</taxon>
        <taxon>Tracheophyta</taxon>
        <taxon>Spermatophyta</taxon>
        <taxon>Magnoliopsida</taxon>
        <taxon>eudicotyledons</taxon>
        <taxon>Gunneridae</taxon>
        <taxon>Pentapetalae</taxon>
        <taxon>asterids</taxon>
        <taxon>campanulids</taxon>
        <taxon>Asterales</taxon>
        <taxon>Asteraceae</taxon>
        <taxon>Carduoideae</taxon>
        <taxon>Cardueae</taxon>
        <taxon>Arctiinae</taxon>
        <taxon>Arctium</taxon>
    </lineage>
</organism>
<comment type="caution">
    <text evidence="1">The sequence shown here is derived from an EMBL/GenBank/DDBJ whole genome shotgun (WGS) entry which is preliminary data.</text>
</comment>
<protein>
    <submittedName>
        <fullName evidence="1">Uncharacterized protein</fullName>
    </submittedName>
</protein>
<dbReference type="Proteomes" id="UP001055879">
    <property type="component" value="Linkage Group LG05"/>
</dbReference>
<dbReference type="EMBL" id="CM042051">
    <property type="protein sequence ID" value="KAI3728003.1"/>
    <property type="molecule type" value="Genomic_DNA"/>
</dbReference>
<evidence type="ECO:0000313" key="2">
    <source>
        <dbReference type="Proteomes" id="UP001055879"/>
    </source>
</evidence>
<sequence length="161" mass="18171">MVVVQVVDGWHLVDLIYKMSFIFVISLLLVHIYLGGASMEIHQALSRSRCAHKKRTERGRMCLVLTSDLVHPICGVFADDLVASIYSGDLVVSIYSGDMWRPSSPAIWSLPTGGRWMSRRFGPSHRSTFGFKNVQPPRLKIPNTLNPEPQDFEPLNHKVLL</sequence>
<reference evidence="2" key="1">
    <citation type="journal article" date="2022" name="Mol. Ecol. Resour.">
        <title>The genomes of chicory, endive, great burdock and yacon provide insights into Asteraceae palaeo-polyploidization history and plant inulin production.</title>
        <authorList>
            <person name="Fan W."/>
            <person name="Wang S."/>
            <person name="Wang H."/>
            <person name="Wang A."/>
            <person name="Jiang F."/>
            <person name="Liu H."/>
            <person name="Zhao H."/>
            <person name="Xu D."/>
            <person name="Zhang Y."/>
        </authorList>
    </citation>
    <scope>NUCLEOTIDE SEQUENCE [LARGE SCALE GENOMIC DNA]</scope>
    <source>
        <strain evidence="2">cv. Niubang</strain>
    </source>
</reference>
<reference evidence="1 2" key="2">
    <citation type="journal article" date="2022" name="Mol. Ecol. Resour.">
        <title>The genomes of chicory, endive, great burdock and yacon provide insights into Asteraceae paleo-polyploidization history and plant inulin production.</title>
        <authorList>
            <person name="Fan W."/>
            <person name="Wang S."/>
            <person name="Wang H."/>
            <person name="Wang A."/>
            <person name="Jiang F."/>
            <person name="Liu H."/>
            <person name="Zhao H."/>
            <person name="Xu D."/>
            <person name="Zhang Y."/>
        </authorList>
    </citation>
    <scope>NUCLEOTIDE SEQUENCE [LARGE SCALE GENOMIC DNA]</scope>
    <source>
        <strain evidence="2">cv. Niubang</strain>
    </source>
</reference>
<gene>
    <name evidence="1" type="ORF">L6452_16628</name>
</gene>
<name>A0ACB9C184_ARCLA</name>
<keyword evidence="2" id="KW-1185">Reference proteome</keyword>
<proteinExistence type="predicted"/>